<sequence>MATGAANTPAARALGAELRDARKRAGLSLRALAERLAAAKTQLSRWETGTSVPASEHVASFLTALGVTGDEYERILEQARNTDSRSWVSSGIPGVQKELASLVEFESTATRITEVAPLLIPGLLQTPDYMHASMAQLPDDQIRARILTRMERRTVLTKDGAPEFTALIGEAALREPLGGPAAMAAQLKHIEAEAATHPNVAVQVIPSGSQSFHAAHAGQFILLHFPKADPIVQIDHYNSLVFLNGPRDISAHADAVEQLQAIALSEGDSLNFIAAIRTELGG</sequence>
<dbReference type="SUPFAM" id="SSF47413">
    <property type="entry name" value="lambda repressor-like DNA-binding domains"/>
    <property type="match status" value="1"/>
</dbReference>
<accession>A0A840N681</accession>
<keyword evidence="3" id="KW-1185">Reference proteome</keyword>
<gene>
    <name evidence="2" type="ORF">BJ969_000252</name>
</gene>
<dbReference type="Pfam" id="PF13560">
    <property type="entry name" value="HTH_31"/>
    <property type="match status" value="1"/>
</dbReference>
<dbReference type="AlphaFoldDB" id="A0A840N681"/>
<comment type="caution">
    <text evidence="2">The sequence shown here is derived from an EMBL/GenBank/DDBJ whole genome shotgun (WGS) entry which is preliminary data.</text>
</comment>
<organism evidence="2 3">
    <name type="scientific">Saccharopolyspora gloriosae</name>
    <dbReference type="NCBI Taxonomy" id="455344"/>
    <lineage>
        <taxon>Bacteria</taxon>
        <taxon>Bacillati</taxon>
        <taxon>Actinomycetota</taxon>
        <taxon>Actinomycetes</taxon>
        <taxon>Pseudonocardiales</taxon>
        <taxon>Pseudonocardiaceae</taxon>
        <taxon>Saccharopolyspora</taxon>
    </lineage>
</organism>
<dbReference type="EMBL" id="JACHIV010000001">
    <property type="protein sequence ID" value="MBB5067164.1"/>
    <property type="molecule type" value="Genomic_DNA"/>
</dbReference>
<dbReference type="GO" id="GO:0003677">
    <property type="term" value="F:DNA binding"/>
    <property type="evidence" value="ECO:0007669"/>
    <property type="project" value="InterPro"/>
</dbReference>
<dbReference type="InterPro" id="IPR001387">
    <property type="entry name" value="Cro/C1-type_HTH"/>
</dbReference>
<evidence type="ECO:0000259" key="1">
    <source>
        <dbReference type="PROSITE" id="PS50943"/>
    </source>
</evidence>
<dbReference type="InterPro" id="IPR043917">
    <property type="entry name" value="DUF5753"/>
</dbReference>
<reference evidence="2 3" key="1">
    <citation type="submission" date="2020-08" db="EMBL/GenBank/DDBJ databases">
        <title>Sequencing the genomes of 1000 actinobacteria strains.</title>
        <authorList>
            <person name="Klenk H.-P."/>
        </authorList>
    </citation>
    <scope>NUCLEOTIDE SEQUENCE [LARGE SCALE GENOMIC DNA]</scope>
    <source>
        <strain evidence="2 3">DSM 45582</strain>
    </source>
</reference>
<dbReference type="Proteomes" id="UP000580474">
    <property type="component" value="Unassembled WGS sequence"/>
</dbReference>
<feature type="domain" description="HTH cro/C1-type" evidence="1">
    <location>
        <begin position="18"/>
        <end position="72"/>
    </location>
</feature>
<evidence type="ECO:0000313" key="3">
    <source>
        <dbReference type="Proteomes" id="UP000580474"/>
    </source>
</evidence>
<dbReference type="Gene3D" id="1.10.260.40">
    <property type="entry name" value="lambda repressor-like DNA-binding domains"/>
    <property type="match status" value="1"/>
</dbReference>
<dbReference type="CDD" id="cd00093">
    <property type="entry name" value="HTH_XRE"/>
    <property type="match status" value="1"/>
</dbReference>
<evidence type="ECO:0000313" key="2">
    <source>
        <dbReference type="EMBL" id="MBB5067164.1"/>
    </source>
</evidence>
<proteinExistence type="predicted"/>
<dbReference type="Pfam" id="PF19054">
    <property type="entry name" value="DUF5753"/>
    <property type="match status" value="1"/>
</dbReference>
<dbReference type="PROSITE" id="PS50943">
    <property type="entry name" value="HTH_CROC1"/>
    <property type="match status" value="1"/>
</dbReference>
<dbReference type="SMART" id="SM00530">
    <property type="entry name" value="HTH_XRE"/>
    <property type="match status" value="1"/>
</dbReference>
<name>A0A840N681_9PSEU</name>
<dbReference type="RefSeq" id="WP_184476505.1">
    <property type="nucleotide sequence ID" value="NZ_JACHIV010000001.1"/>
</dbReference>
<dbReference type="InterPro" id="IPR010982">
    <property type="entry name" value="Lambda_DNA-bd_dom_sf"/>
</dbReference>
<protein>
    <submittedName>
        <fullName evidence="2">Transcriptional regulator with XRE-family HTH domain</fullName>
    </submittedName>
</protein>